<feature type="compositionally biased region" description="Polar residues" evidence="5">
    <location>
        <begin position="171"/>
        <end position="183"/>
    </location>
</feature>
<feature type="compositionally biased region" description="Polar residues" evidence="5">
    <location>
        <begin position="323"/>
        <end position="336"/>
    </location>
</feature>
<evidence type="ECO:0000313" key="7">
    <source>
        <dbReference type="EMBL" id="CAI9277000.1"/>
    </source>
</evidence>
<evidence type="ECO:0000256" key="5">
    <source>
        <dbReference type="SAM" id="MobiDB-lite"/>
    </source>
</evidence>
<dbReference type="EMBL" id="OX465079">
    <property type="protein sequence ID" value="CAI9277000.1"/>
    <property type="molecule type" value="Genomic_DNA"/>
</dbReference>
<dbReference type="Proteomes" id="UP001177003">
    <property type="component" value="Chromosome 3"/>
</dbReference>
<dbReference type="Gene3D" id="1.20.5.190">
    <property type="match status" value="1"/>
</dbReference>
<feature type="region of interest" description="Disordered" evidence="5">
    <location>
        <begin position="312"/>
        <end position="348"/>
    </location>
</feature>
<dbReference type="Pfam" id="PF13178">
    <property type="entry name" value="DUF4005"/>
    <property type="match status" value="1"/>
</dbReference>
<evidence type="ECO:0000313" key="8">
    <source>
        <dbReference type="Proteomes" id="UP001177003"/>
    </source>
</evidence>
<dbReference type="SUPFAM" id="SSF52540">
    <property type="entry name" value="P-loop containing nucleoside triphosphate hydrolases"/>
    <property type="match status" value="1"/>
</dbReference>
<keyword evidence="1" id="KW-0112">Calmodulin-binding</keyword>
<dbReference type="SMART" id="SM00015">
    <property type="entry name" value="IQ"/>
    <property type="match status" value="2"/>
</dbReference>
<comment type="subunit">
    <text evidence="3">Binds to multiple calmodulin (CaM) in the presence of Ca(2+) and CaM-like proteins.</text>
</comment>
<dbReference type="GO" id="GO:0005516">
    <property type="term" value="F:calmodulin binding"/>
    <property type="evidence" value="ECO:0007669"/>
    <property type="project" value="UniProtKB-KW"/>
</dbReference>
<dbReference type="InterPro" id="IPR027417">
    <property type="entry name" value="P-loop_NTPase"/>
</dbReference>
<evidence type="ECO:0000256" key="1">
    <source>
        <dbReference type="ARBA" id="ARBA00022860"/>
    </source>
</evidence>
<dbReference type="InterPro" id="IPR025064">
    <property type="entry name" value="DUF4005"/>
</dbReference>
<feature type="region of interest" description="Disordered" evidence="5">
    <location>
        <begin position="154"/>
        <end position="191"/>
    </location>
</feature>
<protein>
    <recommendedName>
        <fullName evidence="6">DUF4005 domain-containing protein</fullName>
    </recommendedName>
</protein>
<evidence type="ECO:0000256" key="4">
    <source>
        <dbReference type="ARBA" id="ARBA00045534"/>
    </source>
</evidence>
<comment type="similarity">
    <text evidence="2">Belongs to the IQD family.</text>
</comment>
<gene>
    <name evidence="7" type="ORF">LSALG_LOCUS16954</name>
</gene>
<evidence type="ECO:0000256" key="2">
    <source>
        <dbReference type="ARBA" id="ARBA00024341"/>
    </source>
</evidence>
<accession>A0AA36DZR3</accession>
<dbReference type="PANTHER" id="PTHR32295:SF222">
    <property type="entry name" value="IQ MOTIF, EF-HAND BINDING SITE-RELATED"/>
    <property type="match status" value="1"/>
</dbReference>
<comment type="function">
    <text evidence="4">May be involved in cooperative interactions with calmodulins or calmodulin-like proteins. Recruits calmodulin proteins to microtubules, thus being a potential scaffold in cellular signaling and trafficking. May associate with nucleic acids and regulate gene expression at the transcriptional or post-transcriptional level.</text>
</comment>
<keyword evidence="8" id="KW-1185">Reference proteome</keyword>
<evidence type="ECO:0000256" key="3">
    <source>
        <dbReference type="ARBA" id="ARBA00024378"/>
    </source>
</evidence>
<feature type="region of interest" description="Disordered" evidence="5">
    <location>
        <begin position="204"/>
        <end position="275"/>
    </location>
</feature>
<sequence>MGKSPGKWIKTKLFGKKSSKSNLSKDAILEKKTSITSKATSKDLDDDSMVISSPVPLVMHVSEEHTEVEKTSSVNLMNSTSEVARSTTVLNTENGDESIRLEQAAIKAQAAFRGYLARRTFLSLKGIILLQAHIRGHLARKQLQPKVRTPNIEGNLVISTETEKPKPTLRKVSTQQPESLPEQSHSELEKVKQSLRKISISMAAASGQGPPPPPPEPESEPKPEPEQGPDEPEPEIEPKSKPEPEPEPEPELRVNLESNGKEHLKTKRRKSLPAKQEHVECVLQNTPVLPSYMAATESAKAKLRAQTVAEDGGDNGFIRRHSLPSSTGKLSLQSPRVQKPLQANGKGWIKSNKAQICAKDDKMMQTGWKR</sequence>
<dbReference type="PROSITE" id="PS50096">
    <property type="entry name" value="IQ"/>
    <property type="match status" value="2"/>
</dbReference>
<dbReference type="AlphaFoldDB" id="A0AA36DZR3"/>
<dbReference type="InterPro" id="IPR000048">
    <property type="entry name" value="IQ_motif_EF-hand-BS"/>
</dbReference>
<proteinExistence type="inferred from homology"/>
<organism evidence="7 8">
    <name type="scientific">Lactuca saligna</name>
    <name type="common">Willowleaf lettuce</name>
    <dbReference type="NCBI Taxonomy" id="75948"/>
    <lineage>
        <taxon>Eukaryota</taxon>
        <taxon>Viridiplantae</taxon>
        <taxon>Streptophyta</taxon>
        <taxon>Embryophyta</taxon>
        <taxon>Tracheophyta</taxon>
        <taxon>Spermatophyta</taxon>
        <taxon>Magnoliopsida</taxon>
        <taxon>eudicotyledons</taxon>
        <taxon>Gunneridae</taxon>
        <taxon>Pentapetalae</taxon>
        <taxon>asterids</taxon>
        <taxon>campanulids</taxon>
        <taxon>Asterales</taxon>
        <taxon>Asteraceae</taxon>
        <taxon>Cichorioideae</taxon>
        <taxon>Cichorieae</taxon>
        <taxon>Lactucinae</taxon>
        <taxon>Lactuca</taxon>
    </lineage>
</organism>
<feature type="compositionally biased region" description="Basic and acidic residues" evidence="5">
    <location>
        <begin position="236"/>
        <end position="263"/>
    </location>
</feature>
<dbReference type="PANTHER" id="PTHR32295">
    <property type="entry name" value="IQ-DOMAIN 5-RELATED"/>
    <property type="match status" value="1"/>
</dbReference>
<dbReference type="Pfam" id="PF00612">
    <property type="entry name" value="IQ"/>
    <property type="match status" value="2"/>
</dbReference>
<feature type="domain" description="DUF4005" evidence="6">
    <location>
        <begin position="280"/>
        <end position="336"/>
    </location>
</feature>
<name>A0AA36DZR3_LACSI</name>
<reference evidence="7" key="1">
    <citation type="submission" date="2023-04" db="EMBL/GenBank/DDBJ databases">
        <authorList>
            <person name="Vijverberg K."/>
            <person name="Xiong W."/>
            <person name="Schranz E."/>
        </authorList>
    </citation>
    <scope>NUCLEOTIDE SEQUENCE</scope>
</reference>
<evidence type="ECO:0000259" key="6">
    <source>
        <dbReference type="Pfam" id="PF13178"/>
    </source>
</evidence>